<dbReference type="RefSeq" id="WP_161928078.1">
    <property type="nucleotide sequence ID" value="NZ_BJOU01000008.1"/>
</dbReference>
<keyword evidence="1" id="KW-0812">Transmembrane</keyword>
<dbReference type="EMBL" id="BJOU01000008">
    <property type="protein sequence ID" value="GED98676.1"/>
    <property type="molecule type" value="Genomic_DNA"/>
</dbReference>
<keyword evidence="1" id="KW-0472">Membrane</keyword>
<keyword evidence="1" id="KW-1133">Transmembrane helix</keyword>
<sequence length="59" mass="5969">MASNVTQISYVCVGISYIEKRNLAAHIKGRVAALAAIASVTAASLTVAAVTLTVAAVHT</sequence>
<gene>
    <name evidence="2" type="ORF">nbrc107697_27150</name>
</gene>
<proteinExistence type="predicted"/>
<evidence type="ECO:0000256" key="1">
    <source>
        <dbReference type="SAM" id="Phobius"/>
    </source>
</evidence>
<dbReference type="AlphaFoldDB" id="A0A7I9V0G4"/>
<evidence type="ECO:0000313" key="2">
    <source>
        <dbReference type="EMBL" id="GED98676.1"/>
    </source>
</evidence>
<protein>
    <submittedName>
        <fullName evidence="2">Uncharacterized protein</fullName>
    </submittedName>
</protein>
<organism evidence="2 3">
    <name type="scientific">Gordonia crocea</name>
    <dbReference type="NCBI Taxonomy" id="589162"/>
    <lineage>
        <taxon>Bacteria</taxon>
        <taxon>Bacillati</taxon>
        <taxon>Actinomycetota</taxon>
        <taxon>Actinomycetes</taxon>
        <taxon>Mycobacteriales</taxon>
        <taxon>Gordoniaceae</taxon>
        <taxon>Gordonia</taxon>
    </lineage>
</organism>
<reference evidence="3" key="1">
    <citation type="submission" date="2019-06" db="EMBL/GenBank/DDBJ databases">
        <title>Gordonia isolated from sludge of a wastewater treatment plant.</title>
        <authorList>
            <person name="Tamura T."/>
            <person name="Aoyama K."/>
            <person name="Kang Y."/>
            <person name="Saito S."/>
            <person name="Akiyama N."/>
            <person name="Yazawa K."/>
            <person name="Gonoi T."/>
            <person name="Mikami Y."/>
        </authorList>
    </citation>
    <scope>NUCLEOTIDE SEQUENCE [LARGE SCALE GENOMIC DNA]</scope>
    <source>
        <strain evidence="3">NBRC 107697</strain>
    </source>
</reference>
<accession>A0A7I9V0G4</accession>
<evidence type="ECO:0000313" key="3">
    <source>
        <dbReference type="Proteomes" id="UP000444980"/>
    </source>
</evidence>
<feature type="transmembrane region" description="Helical" evidence="1">
    <location>
        <begin position="31"/>
        <end position="57"/>
    </location>
</feature>
<dbReference type="Proteomes" id="UP000444980">
    <property type="component" value="Unassembled WGS sequence"/>
</dbReference>
<comment type="caution">
    <text evidence="2">The sequence shown here is derived from an EMBL/GenBank/DDBJ whole genome shotgun (WGS) entry which is preliminary data.</text>
</comment>
<keyword evidence="3" id="KW-1185">Reference proteome</keyword>
<name>A0A7I9V0G4_9ACTN</name>